<organism evidence="2 3">
    <name type="scientific">Reticulomyxa filosa</name>
    <dbReference type="NCBI Taxonomy" id="46433"/>
    <lineage>
        <taxon>Eukaryota</taxon>
        <taxon>Sar</taxon>
        <taxon>Rhizaria</taxon>
        <taxon>Retaria</taxon>
        <taxon>Foraminifera</taxon>
        <taxon>Monothalamids</taxon>
        <taxon>Reticulomyxidae</taxon>
        <taxon>Reticulomyxa</taxon>
    </lineage>
</organism>
<name>X6M6H8_RETFI</name>
<dbReference type="GO" id="GO:0004197">
    <property type="term" value="F:cysteine-type endopeptidase activity"/>
    <property type="evidence" value="ECO:0007669"/>
    <property type="project" value="InterPro"/>
</dbReference>
<reference evidence="2 3" key="1">
    <citation type="journal article" date="2013" name="Curr. Biol.">
        <title>The Genome of the Foraminiferan Reticulomyxa filosa.</title>
        <authorList>
            <person name="Glockner G."/>
            <person name="Hulsmann N."/>
            <person name="Schleicher M."/>
            <person name="Noegel A.A."/>
            <person name="Eichinger L."/>
            <person name="Gallinger C."/>
            <person name="Pawlowski J."/>
            <person name="Sierra R."/>
            <person name="Euteneuer U."/>
            <person name="Pillet L."/>
            <person name="Moustafa A."/>
            <person name="Platzer M."/>
            <person name="Groth M."/>
            <person name="Szafranski K."/>
            <person name="Schliwa M."/>
        </authorList>
    </citation>
    <scope>NUCLEOTIDE SEQUENCE [LARGE SCALE GENOMIC DNA]</scope>
</reference>
<protein>
    <recommendedName>
        <fullName evidence="1">Caspase family p20 domain-containing protein</fullName>
    </recommendedName>
</protein>
<dbReference type="AlphaFoldDB" id="X6M6H8"/>
<dbReference type="Pfam" id="PF00656">
    <property type="entry name" value="Peptidase_C14"/>
    <property type="match status" value="1"/>
</dbReference>
<dbReference type="GO" id="GO:0006508">
    <property type="term" value="P:proteolysis"/>
    <property type="evidence" value="ECO:0007669"/>
    <property type="project" value="InterPro"/>
</dbReference>
<dbReference type="InterPro" id="IPR011600">
    <property type="entry name" value="Pept_C14_caspase"/>
</dbReference>
<comment type="caution">
    <text evidence="2">The sequence shown here is derived from an EMBL/GenBank/DDBJ whole genome shotgun (WGS) entry which is preliminary data.</text>
</comment>
<proteinExistence type="predicted"/>
<evidence type="ECO:0000313" key="3">
    <source>
        <dbReference type="Proteomes" id="UP000023152"/>
    </source>
</evidence>
<evidence type="ECO:0000313" key="2">
    <source>
        <dbReference type="EMBL" id="ETO09067.1"/>
    </source>
</evidence>
<sequence>MDKQDIQEFLRNVIVTYKLRKNINEFDSLIIIISGYINNKNTLITSDGNFISIYEDIFSLFCPEQMESFQSCPKLLIIDACHTNNYGLSIPHNIRIKRQKQQHVQQFCHDFVTIWSIIKENEIDHFPLFSQSLKNTIKFKYDRGYSFNQMMQYIQQNIDKSKRNMEIQFTDHTFIFESKQFT</sequence>
<dbReference type="PROSITE" id="PS50208">
    <property type="entry name" value="CASPASE_P20"/>
    <property type="match status" value="1"/>
</dbReference>
<keyword evidence="3" id="KW-1185">Reference proteome</keyword>
<dbReference type="Proteomes" id="UP000023152">
    <property type="component" value="Unassembled WGS sequence"/>
</dbReference>
<gene>
    <name evidence="2" type="ORF">RFI_28319</name>
</gene>
<feature type="domain" description="Caspase family p20" evidence="1">
    <location>
        <begin position="1"/>
        <end position="85"/>
    </location>
</feature>
<evidence type="ECO:0000259" key="1">
    <source>
        <dbReference type="PROSITE" id="PS50208"/>
    </source>
</evidence>
<dbReference type="Gene3D" id="3.40.50.1460">
    <property type="match status" value="1"/>
</dbReference>
<accession>X6M6H8</accession>
<dbReference type="InterPro" id="IPR029030">
    <property type="entry name" value="Caspase-like_dom_sf"/>
</dbReference>
<dbReference type="EMBL" id="ASPP01024393">
    <property type="protein sequence ID" value="ETO09067.1"/>
    <property type="molecule type" value="Genomic_DNA"/>
</dbReference>
<dbReference type="SUPFAM" id="SSF52129">
    <property type="entry name" value="Caspase-like"/>
    <property type="match status" value="1"/>
</dbReference>
<dbReference type="InterPro" id="IPR001309">
    <property type="entry name" value="Pept_C14_p20"/>
</dbReference>